<dbReference type="RefSeq" id="WP_289724860.1">
    <property type="nucleotide sequence ID" value="NZ_JAUDUY010000003.1"/>
</dbReference>
<evidence type="ECO:0000313" key="2">
    <source>
        <dbReference type="EMBL" id="MDM9631505.1"/>
    </source>
</evidence>
<accession>A0ABT7WF11</accession>
<gene>
    <name evidence="2" type="ORF">QU605_08480</name>
</gene>
<sequence>MERIRKIIVSNLTGKKVLLLFLLTNMVYAVMLTVTIPKTMTFSNGLKLLDMMPLGYDLEYINMLFGTLGENGRQVYLTNQLPVDMIYPFLFGISYCLLIGFFLKKLNKLDSFFFYLCFLPLIAGIADYIENFGIITMLYNFPDFSPFTAKVTTVFSVVKSMTTTVFFIALIITLLMLGISKIKERRKTSANTV</sequence>
<comment type="caution">
    <text evidence="2">The sequence shown here is derived from an EMBL/GenBank/DDBJ whole genome shotgun (WGS) entry which is preliminary data.</text>
</comment>
<dbReference type="Proteomes" id="UP001174839">
    <property type="component" value="Unassembled WGS sequence"/>
</dbReference>
<protein>
    <submittedName>
        <fullName evidence="2">Uncharacterized protein</fullName>
    </submittedName>
</protein>
<feature type="transmembrane region" description="Helical" evidence="1">
    <location>
        <begin position="112"/>
        <end position="141"/>
    </location>
</feature>
<organism evidence="2 3">
    <name type="scientific">Robiginitalea aurantiaca</name>
    <dbReference type="NCBI Taxonomy" id="3056915"/>
    <lineage>
        <taxon>Bacteria</taxon>
        <taxon>Pseudomonadati</taxon>
        <taxon>Bacteroidota</taxon>
        <taxon>Flavobacteriia</taxon>
        <taxon>Flavobacteriales</taxon>
        <taxon>Flavobacteriaceae</taxon>
        <taxon>Robiginitalea</taxon>
    </lineage>
</organism>
<name>A0ABT7WF11_9FLAO</name>
<feature type="transmembrane region" description="Helical" evidence="1">
    <location>
        <begin position="161"/>
        <end position="179"/>
    </location>
</feature>
<evidence type="ECO:0000313" key="3">
    <source>
        <dbReference type="Proteomes" id="UP001174839"/>
    </source>
</evidence>
<evidence type="ECO:0000256" key="1">
    <source>
        <dbReference type="SAM" id="Phobius"/>
    </source>
</evidence>
<feature type="transmembrane region" description="Helical" evidence="1">
    <location>
        <begin position="85"/>
        <end position="103"/>
    </location>
</feature>
<reference evidence="2" key="1">
    <citation type="submission" date="2023-06" db="EMBL/GenBank/DDBJ databases">
        <title>Robiginitalea aurantiacus sp. nov. and Algoriphagus sediminis sp. nov., isolated from coastal sediment.</title>
        <authorList>
            <person name="Zhou Z.Y."/>
            <person name="An J."/>
            <person name="Jia Y.W."/>
            <person name="Du Z.J."/>
        </authorList>
    </citation>
    <scope>NUCLEOTIDE SEQUENCE</scope>
    <source>
        <strain evidence="2">M39</strain>
    </source>
</reference>
<proteinExistence type="predicted"/>
<dbReference type="EMBL" id="JAUDUY010000003">
    <property type="protein sequence ID" value="MDM9631505.1"/>
    <property type="molecule type" value="Genomic_DNA"/>
</dbReference>
<keyword evidence="1" id="KW-0812">Transmembrane</keyword>
<keyword evidence="1" id="KW-0472">Membrane</keyword>
<keyword evidence="1" id="KW-1133">Transmembrane helix</keyword>
<keyword evidence="3" id="KW-1185">Reference proteome</keyword>